<feature type="compositionally biased region" description="Low complexity" evidence="1">
    <location>
        <begin position="75"/>
        <end position="88"/>
    </location>
</feature>
<protein>
    <submittedName>
        <fullName evidence="2">Uncharacterized protein</fullName>
    </submittedName>
</protein>
<keyword evidence="3" id="KW-1185">Reference proteome</keyword>
<accession>A0A2V1DZX1</accession>
<evidence type="ECO:0000313" key="3">
    <source>
        <dbReference type="Proteomes" id="UP000244855"/>
    </source>
</evidence>
<feature type="region of interest" description="Disordered" evidence="1">
    <location>
        <begin position="142"/>
        <end position="162"/>
    </location>
</feature>
<reference evidence="2 3" key="1">
    <citation type="journal article" date="2018" name="Sci. Rep.">
        <title>Comparative genomics provides insights into the lifestyle and reveals functional heterogeneity of dark septate endophytic fungi.</title>
        <authorList>
            <person name="Knapp D.G."/>
            <person name="Nemeth J.B."/>
            <person name="Barry K."/>
            <person name="Hainaut M."/>
            <person name="Henrissat B."/>
            <person name="Johnson J."/>
            <person name="Kuo A."/>
            <person name="Lim J.H.P."/>
            <person name="Lipzen A."/>
            <person name="Nolan M."/>
            <person name="Ohm R.A."/>
            <person name="Tamas L."/>
            <person name="Grigoriev I.V."/>
            <person name="Spatafora J.W."/>
            <person name="Nagy L.G."/>
            <person name="Kovacs G.M."/>
        </authorList>
    </citation>
    <scope>NUCLEOTIDE SEQUENCE [LARGE SCALE GENOMIC DNA]</scope>
    <source>
        <strain evidence="2 3">DSE2036</strain>
    </source>
</reference>
<evidence type="ECO:0000313" key="2">
    <source>
        <dbReference type="EMBL" id="PVI03619.1"/>
    </source>
</evidence>
<evidence type="ECO:0000256" key="1">
    <source>
        <dbReference type="SAM" id="MobiDB-lite"/>
    </source>
</evidence>
<dbReference type="AlphaFoldDB" id="A0A2V1DZX1"/>
<gene>
    <name evidence="2" type="ORF">DM02DRAFT_240556</name>
</gene>
<dbReference type="Proteomes" id="UP000244855">
    <property type="component" value="Unassembled WGS sequence"/>
</dbReference>
<dbReference type="EMBL" id="KZ805329">
    <property type="protein sequence ID" value="PVI03619.1"/>
    <property type="molecule type" value="Genomic_DNA"/>
</dbReference>
<name>A0A2V1DZX1_9PLEO</name>
<feature type="region of interest" description="Disordered" evidence="1">
    <location>
        <begin position="75"/>
        <end position="95"/>
    </location>
</feature>
<organism evidence="2 3">
    <name type="scientific">Periconia macrospinosa</name>
    <dbReference type="NCBI Taxonomy" id="97972"/>
    <lineage>
        <taxon>Eukaryota</taxon>
        <taxon>Fungi</taxon>
        <taxon>Dikarya</taxon>
        <taxon>Ascomycota</taxon>
        <taxon>Pezizomycotina</taxon>
        <taxon>Dothideomycetes</taxon>
        <taxon>Pleosporomycetidae</taxon>
        <taxon>Pleosporales</taxon>
        <taxon>Massarineae</taxon>
        <taxon>Periconiaceae</taxon>
        <taxon>Periconia</taxon>
    </lineage>
</organism>
<sequence length="350" mass="39022">MTTSPINPTHLLHLPLELRDQIYTHAVSLPTPIPLYAHHASHLPSLLTTHAQLESEALRIYYAVNTFTLSLLSPPTTPITTTTSSSSSVLDPGGEPSDDDFYDYAHDWTHGRLAPLRPYITTLEVSTNESFSPLDNPYSRSYEDDVAGDAGGAGGARRRTCTHDDRRKWTQLLLLPRLAHLTIKLQKRHQTTLFMRDLGPVVYALRARQRERLGRDVTLELKISFDVMLRAAFEDPIWTTLGQNAVGGEAPAYKEMGYVDASELLEEASAEDEAYVKEFLGTGEGAVRMPRPPPTMLGLLSESVGNRRVLALHYAVREPGVMRVIMGLWYKVYLEVEAEKEREGKAAEGV</sequence>
<dbReference type="OrthoDB" id="3734023at2759"/>
<proteinExistence type="predicted"/>